<proteinExistence type="inferred from homology"/>
<protein>
    <recommendedName>
        <fullName evidence="3">ubiquitinyl hydrolase 1</fullName>
        <ecNumber evidence="3">3.4.19.12</ecNumber>
    </recommendedName>
</protein>
<feature type="region of interest" description="Disordered" evidence="8">
    <location>
        <begin position="99"/>
        <end position="136"/>
    </location>
</feature>
<evidence type="ECO:0000313" key="12">
    <source>
        <dbReference type="Proteomes" id="UP000002630"/>
    </source>
</evidence>
<dbReference type="InterPro" id="IPR050185">
    <property type="entry name" value="Ub_carboxyl-term_hydrolase"/>
</dbReference>
<dbReference type="CDD" id="cd20104">
    <property type="entry name" value="MBT_PHF20L1-like"/>
    <property type="match status" value="1"/>
</dbReference>
<keyword evidence="12" id="KW-1185">Reference proteome</keyword>
<dbReference type="eggNOG" id="KOG1870">
    <property type="taxonomic scope" value="Eukaryota"/>
</dbReference>
<evidence type="ECO:0000256" key="6">
    <source>
        <dbReference type="ARBA" id="ARBA00022801"/>
    </source>
</evidence>
<evidence type="ECO:0000256" key="2">
    <source>
        <dbReference type="ARBA" id="ARBA00009085"/>
    </source>
</evidence>
<dbReference type="PROSITE" id="PS00973">
    <property type="entry name" value="USP_2"/>
    <property type="match status" value="1"/>
</dbReference>
<dbReference type="Pfam" id="PF06337">
    <property type="entry name" value="DUSP"/>
    <property type="match status" value="1"/>
</dbReference>
<sequence length="1360" mass="147049">MSEEGVPAAPPAPEVQREMIAEAMKLEMKQGQVWYVLGSKWWQLWRAFVRFDDTKEPPPSAAATESATPSSMDEDGVLVKAEDVAGVAVKADTNEHRVAELSLEEGGNSSGGGGERASSFTERAGPGPIDNRTLGEGRELRETLMEGEDYVLLHNRAYELLEAWYGGGPRFKRWVVSLGDDARTQLTVELFPVRFMVYTCLPDGRADEDSVSVQLYSRAKTMRQICADVKSSLNLTPRVDTRLSLKKLEEAEQGTAGGAAAAATGSGAGSTEGAEDDGWQAIHLEEVSQSLHEVMGDTQSVALLVETKDTSDPAASTSFPRDHILLRWRLNLKAGDLIDARDSDKNWFESRVTEVDVDGDPEQVKVHFLGWSEKWDEVLKRSSEALQKLHTFTTPWRQDLQVNSKCEVSSCRNEVKKWYEATVGEVKHEHGKRLLYIEVSDNDVGSQWMPEDSEDICKAHTHINKALPARTHKYATLTPSRIIFCPLKWCRVTNPHVCHGPPQYPHPAVSGRSRSGSGSGTGGSYGFYRTNTKAKPITRGAVGLSNLGNTCFMNSMLQCLLATESLSTYFRSQHWKREVNEDNPLGMGGKMAAAYAGLNDDAWSGEYSVVVPNTVKKVVSQYAPMFAGYQQHDASELMSFLLDGIHEDLNRVHKKPYMETVDSAGRADRVVAEESWRRYLMRNDSVMVDTCTGLLRSHVTCPECNLSSVTFDPYTSLSLPLPFDTAVMVKVLFHPLPYGSRPMEVAVTLQKDNTVRDLKTAICQRYNQERPQSKQQQQQQQGGGGLLTEDLLAVMEVWSSRVFKGMEDSCPLSDMKPTDDFAVCQLEFPLPSSCSSEKGGGSVATAVPPLPGGGGGSSSGQTSSQSTGEADGKPVTSGGVDAGAGGEGGGGEGDGPSVLIDLLLSTYPHSTLKGKPRRITCRNGVTNNEIHGIIRRHMARLVPSLNPTPKERESGTAVGGAAAAAGGDQAAQEAGISTTRSSSNSGDSSPFVHVKKSPAVVSDGDGDLPSPTSAGAAKAEMDVDDVWGGDSATTASSGGATLVSSSASASPPGDANAGGGSSVVEPEGGAAAAAKGKGKEEEEEGEVVDALPYKVFVTDYSGSTTSATKGIGAEVPMNDEPFEAVSAYRGYSTRGSGDESTALKVQFPQDGDRPTYEPHSLVDKDELEATDTHPSVRKAEEAQNERQSVPIDSCFEKFTECEELGQSELWYCSRCKTHRQASKKLDVYSAPDVLIVVLKRFLFTPGALTVYRQKLDTHVSFPIEGLDLTRNIQRAGGPIFKEAPPVYDLFAVSEHSGSLRAGHYTAIAQNSEDKKWYSFNDSHVSPTTPDKGPSSEPYVLFYRRRSGVLRWAGLGRDHAA</sequence>
<dbReference type="InterPro" id="IPR028889">
    <property type="entry name" value="USP"/>
</dbReference>
<evidence type="ECO:0000256" key="1">
    <source>
        <dbReference type="ARBA" id="ARBA00000707"/>
    </source>
</evidence>
<dbReference type="Gene3D" id="2.30.30.140">
    <property type="match status" value="1"/>
</dbReference>
<evidence type="ECO:0000256" key="7">
    <source>
        <dbReference type="ARBA" id="ARBA00022807"/>
    </source>
</evidence>
<feature type="domain" description="DUSP" evidence="10">
    <location>
        <begin position="11"/>
        <end position="176"/>
    </location>
</feature>
<evidence type="ECO:0000256" key="5">
    <source>
        <dbReference type="ARBA" id="ARBA00022786"/>
    </source>
</evidence>
<dbReference type="InterPro" id="IPR016197">
    <property type="entry name" value="Chromo-like_dom_sf"/>
</dbReference>
<feature type="compositionally biased region" description="Low complexity" evidence="8">
    <location>
        <begin position="61"/>
        <end position="71"/>
    </location>
</feature>
<comment type="similarity">
    <text evidence="2">Belongs to the peptidase C19 family.</text>
</comment>
<dbReference type="InterPro" id="IPR001394">
    <property type="entry name" value="Peptidase_C19_UCH"/>
</dbReference>
<evidence type="ECO:0000259" key="9">
    <source>
        <dbReference type="PROSITE" id="PS50235"/>
    </source>
</evidence>
<dbReference type="InterPro" id="IPR038765">
    <property type="entry name" value="Papain-like_cys_pep_sf"/>
</dbReference>
<dbReference type="GO" id="GO:0004843">
    <property type="term" value="F:cysteine-type deubiquitinase activity"/>
    <property type="evidence" value="ECO:0007669"/>
    <property type="project" value="UniProtKB-EC"/>
</dbReference>
<dbReference type="STRING" id="2880.D7G0S6"/>
<dbReference type="PANTHER" id="PTHR21646:SF24">
    <property type="entry name" value="UBIQUITIN CARBOXYL-TERMINAL HYDROLASE"/>
    <property type="match status" value="1"/>
</dbReference>
<feature type="compositionally biased region" description="Low complexity" evidence="8">
    <location>
        <begin position="955"/>
        <end position="989"/>
    </location>
</feature>
<dbReference type="InterPro" id="IPR006615">
    <property type="entry name" value="Pept_C19_DUSP"/>
</dbReference>
<dbReference type="Proteomes" id="UP000002630">
    <property type="component" value="Unassembled WGS sequence"/>
</dbReference>
<reference evidence="11 12" key="1">
    <citation type="journal article" date="2010" name="Nature">
        <title>The Ectocarpus genome and the independent evolution of multicellularity in brown algae.</title>
        <authorList>
            <person name="Cock J.M."/>
            <person name="Sterck L."/>
            <person name="Rouze P."/>
            <person name="Scornet D."/>
            <person name="Allen A.E."/>
            <person name="Amoutzias G."/>
            <person name="Anthouard V."/>
            <person name="Artiguenave F."/>
            <person name="Aury J.M."/>
            <person name="Badger J.H."/>
            <person name="Beszteri B."/>
            <person name="Billiau K."/>
            <person name="Bonnet E."/>
            <person name="Bothwell J.H."/>
            <person name="Bowler C."/>
            <person name="Boyen C."/>
            <person name="Brownlee C."/>
            <person name="Carrano C.J."/>
            <person name="Charrier B."/>
            <person name="Cho G.Y."/>
            <person name="Coelho S.M."/>
            <person name="Collen J."/>
            <person name="Corre E."/>
            <person name="Da Silva C."/>
            <person name="Delage L."/>
            <person name="Delaroque N."/>
            <person name="Dittami S.M."/>
            <person name="Doulbeau S."/>
            <person name="Elias M."/>
            <person name="Farnham G."/>
            <person name="Gachon C.M."/>
            <person name="Gschloessl B."/>
            <person name="Heesch S."/>
            <person name="Jabbari K."/>
            <person name="Jubin C."/>
            <person name="Kawai H."/>
            <person name="Kimura K."/>
            <person name="Kloareg B."/>
            <person name="Kupper F.C."/>
            <person name="Lang D."/>
            <person name="Le Bail A."/>
            <person name="Leblanc C."/>
            <person name="Lerouge P."/>
            <person name="Lohr M."/>
            <person name="Lopez P.J."/>
            <person name="Martens C."/>
            <person name="Maumus F."/>
            <person name="Michel G."/>
            <person name="Miranda-Saavedra D."/>
            <person name="Morales J."/>
            <person name="Moreau H."/>
            <person name="Motomura T."/>
            <person name="Nagasato C."/>
            <person name="Napoli C.A."/>
            <person name="Nelson D.R."/>
            <person name="Nyvall-Collen P."/>
            <person name="Peters A.F."/>
            <person name="Pommier C."/>
            <person name="Potin P."/>
            <person name="Poulain J."/>
            <person name="Quesneville H."/>
            <person name="Read B."/>
            <person name="Rensing S.A."/>
            <person name="Ritter A."/>
            <person name="Rousvoal S."/>
            <person name="Samanta M."/>
            <person name="Samson G."/>
            <person name="Schroeder D.C."/>
            <person name="Segurens B."/>
            <person name="Strittmatter M."/>
            <person name="Tonon T."/>
            <person name="Tregear J.W."/>
            <person name="Valentin K."/>
            <person name="von Dassow P."/>
            <person name="Yamagishi T."/>
            <person name="Van de Peer Y."/>
            <person name="Wincker P."/>
        </authorList>
    </citation>
    <scope>NUCLEOTIDE SEQUENCE [LARGE SCALE GENOMIC DNA]</scope>
    <source>
        <strain evidence="12">Ec32 / CCAP1310/4</strain>
    </source>
</reference>
<dbReference type="PROSITE" id="PS00972">
    <property type="entry name" value="USP_1"/>
    <property type="match status" value="1"/>
</dbReference>
<feature type="compositionally biased region" description="Basic and acidic residues" evidence="8">
    <location>
        <begin position="1150"/>
        <end position="1164"/>
    </location>
</feature>
<feature type="region of interest" description="Disordered" evidence="8">
    <location>
        <begin position="1148"/>
        <end position="1184"/>
    </location>
</feature>
<evidence type="ECO:0000256" key="8">
    <source>
        <dbReference type="SAM" id="MobiDB-lite"/>
    </source>
</evidence>
<dbReference type="GO" id="GO:0006508">
    <property type="term" value="P:proteolysis"/>
    <property type="evidence" value="ECO:0007669"/>
    <property type="project" value="UniProtKB-KW"/>
</dbReference>
<dbReference type="PANTHER" id="PTHR21646">
    <property type="entry name" value="UBIQUITIN CARBOXYL-TERMINAL HYDROLASE"/>
    <property type="match status" value="1"/>
</dbReference>
<accession>D7G0S6</accession>
<keyword evidence="4" id="KW-0645">Protease</keyword>
<dbReference type="PROSITE" id="PS50235">
    <property type="entry name" value="USP_3"/>
    <property type="match status" value="1"/>
</dbReference>
<feature type="compositionally biased region" description="Low complexity" evidence="8">
    <location>
        <begin position="1028"/>
        <end position="1055"/>
    </location>
</feature>
<keyword evidence="5" id="KW-0833">Ubl conjugation pathway</keyword>
<dbReference type="SUPFAM" id="SSF143791">
    <property type="entry name" value="DUSP-like"/>
    <property type="match status" value="1"/>
</dbReference>
<feature type="region of interest" description="Disordered" evidence="8">
    <location>
        <begin position="833"/>
        <end position="897"/>
    </location>
</feature>
<feature type="compositionally biased region" description="Gly residues" evidence="8">
    <location>
        <begin position="880"/>
        <end position="894"/>
    </location>
</feature>
<evidence type="ECO:0000256" key="3">
    <source>
        <dbReference type="ARBA" id="ARBA00012759"/>
    </source>
</evidence>
<gene>
    <name evidence="11" type="ORF">Esi_0042_0114</name>
</gene>
<feature type="region of interest" description="Disordered" evidence="8">
    <location>
        <begin position="55"/>
        <end position="74"/>
    </location>
</feature>
<feature type="compositionally biased region" description="Low complexity" evidence="8">
    <location>
        <begin position="1062"/>
        <end position="1075"/>
    </location>
</feature>
<dbReference type="SUPFAM" id="SSF54001">
    <property type="entry name" value="Cysteine proteinases"/>
    <property type="match status" value="1"/>
</dbReference>
<dbReference type="EMBL" id="FN649760">
    <property type="protein sequence ID" value="CBJ26739.1"/>
    <property type="molecule type" value="Genomic_DNA"/>
</dbReference>
<dbReference type="InterPro" id="IPR018200">
    <property type="entry name" value="USP_CS"/>
</dbReference>
<dbReference type="SMART" id="SM00695">
    <property type="entry name" value="DUSP"/>
    <property type="match status" value="1"/>
</dbReference>
<dbReference type="Gene3D" id="3.30.2230.10">
    <property type="entry name" value="DUSP-like"/>
    <property type="match status" value="1"/>
</dbReference>
<feature type="region of interest" description="Disordered" evidence="8">
    <location>
        <begin position="945"/>
        <end position="1086"/>
    </location>
</feature>
<feature type="compositionally biased region" description="Low complexity" evidence="8">
    <location>
        <begin position="258"/>
        <end position="272"/>
    </location>
</feature>
<evidence type="ECO:0000313" key="11">
    <source>
        <dbReference type="EMBL" id="CBJ26739.1"/>
    </source>
</evidence>
<evidence type="ECO:0000259" key="10">
    <source>
        <dbReference type="PROSITE" id="PS51283"/>
    </source>
</evidence>
<name>D7G0S6_ECTSI</name>
<feature type="compositionally biased region" description="Low complexity" evidence="8">
    <location>
        <begin position="859"/>
        <end position="868"/>
    </location>
</feature>
<dbReference type="GO" id="GO:0016579">
    <property type="term" value="P:protein deubiquitination"/>
    <property type="evidence" value="ECO:0007669"/>
    <property type="project" value="InterPro"/>
</dbReference>
<keyword evidence="7" id="KW-0788">Thiol protease</keyword>
<dbReference type="EC" id="3.4.19.12" evidence="3"/>
<dbReference type="InParanoid" id="D7G0S6"/>
<evidence type="ECO:0000256" key="4">
    <source>
        <dbReference type="ARBA" id="ARBA00022670"/>
    </source>
</evidence>
<dbReference type="InterPro" id="IPR035927">
    <property type="entry name" value="DUSP-like_sf"/>
</dbReference>
<dbReference type="PROSITE" id="PS51283">
    <property type="entry name" value="DUSP"/>
    <property type="match status" value="1"/>
</dbReference>
<dbReference type="OrthoDB" id="292964at2759"/>
<dbReference type="Gene3D" id="3.90.70.10">
    <property type="entry name" value="Cysteine proteinases"/>
    <property type="match status" value="2"/>
</dbReference>
<keyword evidence="6" id="KW-0378">Hydrolase</keyword>
<feature type="domain" description="USP" evidence="9">
    <location>
        <begin position="542"/>
        <end position="1345"/>
    </location>
</feature>
<dbReference type="SUPFAM" id="SSF54160">
    <property type="entry name" value="Chromo domain-like"/>
    <property type="match status" value="1"/>
</dbReference>
<dbReference type="Pfam" id="PF00443">
    <property type="entry name" value="UCH"/>
    <property type="match status" value="1"/>
</dbReference>
<dbReference type="CDD" id="cd02674">
    <property type="entry name" value="Peptidase_C19R"/>
    <property type="match status" value="1"/>
</dbReference>
<comment type="catalytic activity">
    <reaction evidence="1">
        <text>Thiol-dependent hydrolysis of ester, thioester, amide, peptide and isopeptide bonds formed by the C-terminal Gly of ubiquitin (a 76-residue protein attached to proteins as an intracellular targeting signal).</text>
        <dbReference type="EC" id="3.4.19.12"/>
    </reaction>
</comment>
<feature type="region of interest" description="Disordered" evidence="8">
    <location>
        <begin position="254"/>
        <end position="275"/>
    </location>
</feature>
<organism evidence="11 12">
    <name type="scientific">Ectocarpus siliculosus</name>
    <name type="common">Brown alga</name>
    <name type="synonym">Conferva siliculosa</name>
    <dbReference type="NCBI Taxonomy" id="2880"/>
    <lineage>
        <taxon>Eukaryota</taxon>
        <taxon>Sar</taxon>
        <taxon>Stramenopiles</taxon>
        <taxon>Ochrophyta</taxon>
        <taxon>PX clade</taxon>
        <taxon>Phaeophyceae</taxon>
        <taxon>Ectocarpales</taxon>
        <taxon>Ectocarpaceae</taxon>
        <taxon>Ectocarpus</taxon>
    </lineage>
</organism>